<name>A4S6N2_OSTLU</name>
<evidence type="ECO:0000256" key="9">
    <source>
        <dbReference type="PIRSR" id="PIRSR000362-1"/>
    </source>
</evidence>
<dbReference type="STRING" id="436017.A4S6N2"/>
<dbReference type="Proteomes" id="UP000001568">
    <property type="component" value="Chromosome 13"/>
</dbReference>
<feature type="binding site" evidence="10">
    <location>
        <position position="401"/>
    </location>
    <ligand>
        <name>NADP(+)</name>
        <dbReference type="ChEBI" id="CHEBI:58349"/>
    </ligand>
</feature>
<keyword evidence="5 9" id="KW-0274">FAD</keyword>
<dbReference type="InterPro" id="IPR036188">
    <property type="entry name" value="FAD/NAD-bd_sf"/>
</dbReference>
<feature type="binding site" evidence="9">
    <location>
        <position position="39"/>
    </location>
    <ligand>
        <name>FAD</name>
        <dbReference type="ChEBI" id="CHEBI:57692"/>
    </ligand>
</feature>
<protein>
    <recommendedName>
        <fullName evidence="3">adrenodoxin-NADP(+) reductase</fullName>
        <ecNumber evidence="3">1.18.1.6</ecNumber>
    </recommendedName>
</protein>
<proteinExistence type="inferred from homology"/>
<dbReference type="HOGENOM" id="CLU_024722_3_0_1"/>
<evidence type="ECO:0000256" key="1">
    <source>
        <dbReference type="ARBA" id="ARBA00001974"/>
    </source>
</evidence>
<dbReference type="EMBL" id="CP000593">
    <property type="protein sequence ID" value="ABO99270.1"/>
    <property type="molecule type" value="Genomic_DNA"/>
</dbReference>
<evidence type="ECO:0000259" key="11">
    <source>
        <dbReference type="Pfam" id="PF07992"/>
    </source>
</evidence>
<dbReference type="Proteomes" id="UP000001568">
    <property type="component" value="Chromosome 21"/>
</dbReference>
<dbReference type="Gene3D" id="3.50.50.60">
    <property type="entry name" value="FAD/NAD(P)-binding domain"/>
    <property type="match status" value="1"/>
</dbReference>
<evidence type="ECO:0000256" key="8">
    <source>
        <dbReference type="ARBA" id="ARBA00048933"/>
    </source>
</evidence>
<evidence type="ECO:0000256" key="7">
    <source>
        <dbReference type="ARBA" id="ARBA00023002"/>
    </source>
</evidence>
<sequence length="481" mass="51784">SAAGPSPRRFAVVGSGPAGMYAVLALTKTFDGAKVDVFERYPAPFGLVRYGVAPDHAETKLVTNKFHETLTTRDDVAFYGNVQLGRDVSLGELYDSYHGVVLACGTSGDRRLEVPGEGEHRGVLGAREFVAWFNGDPEHGPQSATHAAVVEALRSRDGDAHVAVIGVGNVAIDCARVLLRDADALAGTDICEHALEVLRAHPVRAVSVIGRRGVAQASFSPKELRELLNLRNVRVVISDENLTLEPEDEAELAENRPRRRAHEAFVKRKTAGECASEDGCTKILNVRFLASPLAFGGENGVLSWMKLGRNELVGAAGARKSIASGETEMVPTALALRSVGYRAEPIQMTVKDESLTQLRLPFDEKNRVVPNAYGAVAVSADSADTIPRLYVTGWLKRGPTGIIGTNLTCADETIAKMAADFAVAPPPDPVEDGVDRLLEKRGVRVVRAADWIQIDRLERERGAARGKPREKFVSTADALKA</sequence>
<dbReference type="InterPro" id="IPR021163">
    <property type="entry name" value="Ferredox_Rdtase_adrenod"/>
</dbReference>
<reference evidence="12 14" key="1">
    <citation type="journal article" date="2007" name="Proc. Natl. Acad. Sci. U.S.A.">
        <title>The tiny eukaryote Ostreococcus provides genomic insights into the paradox of plankton speciation.</title>
        <authorList>
            <person name="Palenik B."/>
            <person name="Grimwood J."/>
            <person name="Aerts A."/>
            <person name="Rouze P."/>
            <person name="Salamov A."/>
            <person name="Putnam N."/>
            <person name="Dupont C."/>
            <person name="Jorgensen R."/>
            <person name="Derelle E."/>
            <person name="Rombauts S."/>
            <person name="Zhou K."/>
            <person name="Otillar R."/>
            <person name="Merchant S.S."/>
            <person name="Podell S."/>
            <person name="Gaasterland T."/>
            <person name="Napoli C."/>
            <person name="Gendler K."/>
            <person name="Manuell A."/>
            <person name="Tai V."/>
            <person name="Vallon O."/>
            <person name="Piganeau G."/>
            <person name="Jancek S."/>
            <person name="Heijde M."/>
            <person name="Jabbari K."/>
            <person name="Bowler C."/>
            <person name="Lohr M."/>
            <person name="Robbens S."/>
            <person name="Werner G."/>
            <person name="Dubchak I."/>
            <person name="Pazour G.J."/>
            <person name="Ren Q."/>
            <person name="Paulsen I."/>
            <person name="Delwiche C."/>
            <person name="Schmutz J."/>
            <person name="Rokhsar D."/>
            <person name="Van de Peer Y."/>
            <person name="Moreau H."/>
            <person name="Grigoriev I.V."/>
        </authorList>
    </citation>
    <scope>NUCLEOTIDE SEQUENCE [LARGE SCALE GENOMIC DNA]</scope>
    <source>
        <strain evidence="12 14">CCE9901</strain>
    </source>
</reference>
<feature type="binding site" evidence="9">
    <location>
        <position position="47"/>
    </location>
    <ligand>
        <name>FAD</name>
        <dbReference type="ChEBI" id="CHEBI:57692"/>
    </ligand>
</feature>
<evidence type="ECO:0000256" key="5">
    <source>
        <dbReference type="ARBA" id="ARBA00022827"/>
    </source>
</evidence>
<keyword evidence="6 10" id="KW-0521">NADP</keyword>
<evidence type="ECO:0000256" key="4">
    <source>
        <dbReference type="ARBA" id="ARBA00022630"/>
    </source>
</evidence>
<feature type="domain" description="FAD/NAD(P)-binding" evidence="11">
    <location>
        <begin position="10"/>
        <end position="180"/>
    </location>
</feature>
<dbReference type="OrthoDB" id="333024at2759"/>
<dbReference type="eggNOG" id="KOG1800">
    <property type="taxonomic scope" value="Eukaryota"/>
</dbReference>
<evidence type="ECO:0000313" key="13">
    <source>
        <dbReference type="EMBL" id="ABP01276.1"/>
    </source>
</evidence>
<evidence type="ECO:0000256" key="2">
    <source>
        <dbReference type="ARBA" id="ARBA00008312"/>
    </source>
</evidence>
<keyword evidence="4" id="KW-0285">Flavoprotein</keyword>
<dbReference type="OMA" id="RFNFIGN"/>
<feature type="binding site" evidence="9">
    <location>
        <begin position="401"/>
        <end position="403"/>
    </location>
    <ligand>
        <name>FAD</name>
        <dbReference type="ChEBI" id="CHEBI:57692"/>
    </ligand>
</feature>
<evidence type="ECO:0000256" key="6">
    <source>
        <dbReference type="ARBA" id="ARBA00022857"/>
    </source>
</evidence>
<keyword evidence="14" id="KW-1185">Reference proteome</keyword>
<dbReference type="KEGG" id="olu:OSTLU_2736"/>
<dbReference type="KEGG" id="olu:OSTLU_2735"/>
<dbReference type="RefSeq" id="XP_001422917.1">
    <property type="nucleotide sequence ID" value="XM_001422880.1"/>
</dbReference>
<feature type="binding site" evidence="9">
    <location>
        <position position="18"/>
    </location>
    <ligand>
        <name>FAD</name>
        <dbReference type="ChEBI" id="CHEBI:57692"/>
    </ligand>
</feature>
<evidence type="ECO:0000256" key="3">
    <source>
        <dbReference type="ARBA" id="ARBA00013219"/>
    </source>
</evidence>
<feature type="binding site" evidence="10">
    <location>
        <begin position="211"/>
        <end position="212"/>
    </location>
    <ligand>
        <name>NADP(+)</name>
        <dbReference type="ChEBI" id="CHEBI:58349"/>
    </ligand>
</feature>
<dbReference type="SUPFAM" id="SSF51971">
    <property type="entry name" value="Nucleotide-binding domain"/>
    <property type="match status" value="1"/>
</dbReference>
<feature type="binding site" evidence="10">
    <location>
        <position position="223"/>
    </location>
    <ligand>
        <name>NADP(+)</name>
        <dbReference type="ChEBI" id="CHEBI:58349"/>
    </ligand>
</feature>
<dbReference type="EC" id="1.18.1.6" evidence="3"/>
<dbReference type="InterPro" id="IPR055275">
    <property type="entry name" value="Ferredox_Rdtase"/>
</dbReference>
<feature type="non-terminal residue" evidence="12">
    <location>
        <position position="481"/>
    </location>
</feature>
<dbReference type="PANTHER" id="PTHR48467:SF1">
    <property type="entry name" value="GLUTAMATE SYNTHASE 1 [NADH], CHLOROPLASTIC-LIKE"/>
    <property type="match status" value="1"/>
</dbReference>
<dbReference type="PIRSF" id="PIRSF000362">
    <property type="entry name" value="FNR"/>
    <property type="match status" value="1"/>
</dbReference>
<feature type="non-terminal residue" evidence="12">
    <location>
        <position position="1"/>
    </location>
</feature>
<comment type="catalytic activity">
    <reaction evidence="8">
        <text>2 reduced [adrenodoxin] + NADP(+) + H(+) = 2 oxidized [adrenodoxin] + NADPH</text>
        <dbReference type="Rhea" id="RHEA:42312"/>
        <dbReference type="Rhea" id="RHEA-COMP:9998"/>
        <dbReference type="Rhea" id="RHEA-COMP:9999"/>
        <dbReference type="ChEBI" id="CHEBI:15378"/>
        <dbReference type="ChEBI" id="CHEBI:33737"/>
        <dbReference type="ChEBI" id="CHEBI:33738"/>
        <dbReference type="ChEBI" id="CHEBI:57783"/>
        <dbReference type="ChEBI" id="CHEBI:58349"/>
        <dbReference type="EC" id="1.18.1.6"/>
    </reaction>
</comment>
<gene>
    <name evidence="12" type="ORF">OSTLU_2735</name>
    <name evidence="13" type="ORF">OSTLU_2736</name>
</gene>
<comment type="cofactor">
    <cofactor evidence="1 9">
        <name>FAD</name>
        <dbReference type="ChEBI" id="CHEBI:57692"/>
    </cofactor>
</comment>
<dbReference type="InterPro" id="IPR023753">
    <property type="entry name" value="FAD/NAD-binding_dom"/>
</dbReference>
<dbReference type="PRINTS" id="PR00419">
    <property type="entry name" value="ADXRDTASE"/>
</dbReference>
<dbReference type="Gene3D" id="3.40.50.720">
    <property type="entry name" value="NAD(P)-binding Rossmann-like Domain"/>
    <property type="match status" value="1"/>
</dbReference>
<dbReference type="PANTHER" id="PTHR48467">
    <property type="entry name" value="GLUTAMATE SYNTHASE 1 [NADH], CHLOROPLASTIC-LIKE"/>
    <property type="match status" value="1"/>
</dbReference>
<evidence type="ECO:0000313" key="12">
    <source>
        <dbReference type="EMBL" id="ABO99270.1"/>
    </source>
</evidence>
<keyword evidence="7" id="KW-0560">Oxidoreductase</keyword>
<dbReference type="EMBL" id="CP000601">
    <property type="protein sequence ID" value="ABP01276.1"/>
    <property type="molecule type" value="Genomic_DNA"/>
</dbReference>
<dbReference type="RefSeq" id="XP_001420977.1">
    <property type="nucleotide sequence ID" value="XM_001420940.1"/>
</dbReference>
<organism evidence="12 14">
    <name type="scientific">Ostreococcus lucimarinus (strain CCE9901)</name>
    <dbReference type="NCBI Taxonomy" id="436017"/>
    <lineage>
        <taxon>Eukaryota</taxon>
        <taxon>Viridiplantae</taxon>
        <taxon>Chlorophyta</taxon>
        <taxon>Mamiellophyceae</taxon>
        <taxon>Mamiellales</taxon>
        <taxon>Bathycoccaceae</taxon>
        <taxon>Ostreococcus</taxon>
    </lineage>
</organism>
<dbReference type="AlphaFoldDB" id="A4S6N2"/>
<evidence type="ECO:0000256" key="10">
    <source>
        <dbReference type="PIRSR" id="PIRSR000362-2"/>
    </source>
</evidence>
<dbReference type="Gramene" id="ABO99270">
    <property type="protein sequence ID" value="ABO99270"/>
    <property type="gene ID" value="OSTLU_2735"/>
</dbReference>
<feature type="binding site" evidence="9">
    <location>
        <position position="394"/>
    </location>
    <ligand>
        <name>FAD</name>
        <dbReference type="ChEBI" id="CHEBI:57692"/>
    </ligand>
</feature>
<feature type="binding site" evidence="9">
    <location>
        <position position="84"/>
    </location>
    <ligand>
        <name>FAD</name>
        <dbReference type="ChEBI" id="CHEBI:57692"/>
    </ligand>
</feature>
<comment type="similarity">
    <text evidence="2">Belongs to the ferredoxin--NADP reductase type 1 family.</text>
</comment>
<dbReference type="GeneID" id="5006975"/>
<dbReference type="Pfam" id="PF07992">
    <property type="entry name" value="Pyr_redox_2"/>
    <property type="match status" value="1"/>
</dbReference>
<evidence type="ECO:0000313" key="14">
    <source>
        <dbReference type="Proteomes" id="UP000001568"/>
    </source>
</evidence>
<dbReference type="GO" id="GO:0016491">
    <property type="term" value="F:oxidoreductase activity"/>
    <property type="evidence" value="ECO:0007669"/>
    <property type="project" value="UniProtKB-KW"/>
</dbReference>
<dbReference type="GeneID" id="5005183"/>
<accession>A4S6N2</accession>
<dbReference type="Gramene" id="ABP01276">
    <property type="protein sequence ID" value="ABP01276"/>
    <property type="gene ID" value="OSTLU_2736"/>
</dbReference>